<organism evidence="2 3">
    <name type="scientific">Bombardia bombarda</name>
    <dbReference type="NCBI Taxonomy" id="252184"/>
    <lineage>
        <taxon>Eukaryota</taxon>
        <taxon>Fungi</taxon>
        <taxon>Dikarya</taxon>
        <taxon>Ascomycota</taxon>
        <taxon>Pezizomycotina</taxon>
        <taxon>Sordariomycetes</taxon>
        <taxon>Sordariomycetidae</taxon>
        <taxon>Sordariales</taxon>
        <taxon>Lasiosphaeriaceae</taxon>
        <taxon>Bombardia</taxon>
    </lineage>
</organism>
<name>A0AA39X7G7_9PEZI</name>
<comment type="caution">
    <text evidence="2">The sequence shown here is derived from an EMBL/GenBank/DDBJ whole genome shotgun (WGS) entry which is preliminary data.</text>
</comment>
<evidence type="ECO:0000313" key="2">
    <source>
        <dbReference type="EMBL" id="KAK0628727.1"/>
    </source>
</evidence>
<keyword evidence="3" id="KW-1185">Reference proteome</keyword>
<dbReference type="EMBL" id="JAULSR010000002">
    <property type="protein sequence ID" value="KAK0628727.1"/>
    <property type="molecule type" value="Genomic_DNA"/>
</dbReference>
<accession>A0AA39X7G7</accession>
<dbReference type="AlphaFoldDB" id="A0AA39X7G7"/>
<gene>
    <name evidence="2" type="ORF">B0T17DRAFT_165287</name>
</gene>
<keyword evidence="1" id="KW-1133">Transmembrane helix</keyword>
<protein>
    <submittedName>
        <fullName evidence="2">Uncharacterized protein</fullName>
    </submittedName>
</protein>
<evidence type="ECO:0000313" key="3">
    <source>
        <dbReference type="Proteomes" id="UP001174934"/>
    </source>
</evidence>
<dbReference type="Proteomes" id="UP001174934">
    <property type="component" value="Unassembled WGS sequence"/>
</dbReference>
<keyword evidence="1" id="KW-0472">Membrane</keyword>
<feature type="transmembrane region" description="Helical" evidence="1">
    <location>
        <begin position="6"/>
        <end position="30"/>
    </location>
</feature>
<proteinExistence type="predicted"/>
<evidence type="ECO:0000256" key="1">
    <source>
        <dbReference type="SAM" id="Phobius"/>
    </source>
</evidence>
<reference evidence="2" key="1">
    <citation type="submission" date="2023-06" db="EMBL/GenBank/DDBJ databases">
        <title>Genome-scale phylogeny and comparative genomics of the fungal order Sordariales.</title>
        <authorList>
            <consortium name="Lawrence Berkeley National Laboratory"/>
            <person name="Hensen N."/>
            <person name="Bonometti L."/>
            <person name="Westerberg I."/>
            <person name="Brannstrom I.O."/>
            <person name="Guillou S."/>
            <person name="Cros-Aarteil S."/>
            <person name="Calhoun S."/>
            <person name="Haridas S."/>
            <person name="Kuo A."/>
            <person name="Mondo S."/>
            <person name="Pangilinan J."/>
            <person name="Riley R."/>
            <person name="LaButti K."/>
            <person name="Andreopoulos B."/>
            <person name="Lipzen A."/>
            <person name="Chen C."/>
            <person name="Yanf M."/>
            <person name="Daum C."/>
            <person name="Ng V."/>
            <person name="Clum A."/>
            <person name="Steindorff A."/>
            <person name="Ohm R."/>
            <person name="Martin F."/>
            <person name="Silar P."/>
            <person name="Natvig D."/>
            <person name="Lalanne C."/>
            <person name="Gautier V."/>
            <person name="Ament-velasquez S.L."/>
            <person name="Kruys A."/>
            <person name="Hutchinson M.I."/>
            <person name="Powell A.J."/>
            <person name="Barry K."/>
            <person name="Miller A.N."/>
            <person name="Grigoriev I.V."/>
            <person name="Debuchy R."/>
            <person name="Gladieux P."/>
            <person name="Thoren M.H."/>
            <person name="Johannesson H."/>
        </authorList>
    </citation>
    <scope>NUCLEOTIDE SEQUENCE</scope>
    <source>
        <strain evidence="2">SMH3391-2</strain>
    </source>
</reference>
<keyword evidence="1" id="KW-0812">Transmembrane</keyword>
<sequence>MVVPYLVFICCVGSSCVGLVGCRIPVFGTWRIGTSRRGSRYLFVPSGKGLGIKWDALHGAICLRWQFLLLLSPLSSTPLVHVDKCLGVRRSPTTTSTGWSFTFSSTLNTSCVPLRLEQC</sequence>